<feature type="non-terminal residue" evidence="15">
    <location>
        <position position="1"/>
    </location>
</feature>
<evidence type="ECO:0000256" key="9">
    <source>
        <dbReference type="ARBA" id="ARBA00022989"/>
    </source>
</evidence>
<dbReference type="FunFam" id="2.60.40.60:FF:000002">
    <property type="entry name" value="Protocadherin alpha 2"/>
    <property type="match status" value="1"/>
</dbReference>
<proteinExistence type="predicted"/>
<dbReference type="FunFam" id="2.60.40.60:FF:000007">
    <property type="entry name" value="Protocadherin alpha 2"/>
    <property type="match status" value="1"/>
</dbReference>
<organism evidence="15">
    <name type="scientific">Tetraodon nigroviridis</name>
    <name type="common">Spotted green pufferfish</name>
    <name type="synonym">Chelonodon nigroviridis</name>
    <dbReference type="NCBI Taxonomy" id="99883"/>
    <lineage>
        <taxon>Eukaryota</taxon>
        <taxon>Metazoa</taxon>
        <taxon>Chordata</taxon>
        <taxon>Craniata</taxon>
        <taxon>Vertebrata</taxon>
        <taxon>Euteleostomi</taxon>
        <taxon>Actinopterygii</taxon>
        <taxon>Neopterygii</taxon>
        <taxon>Teleostei</taxon>
        <taxon>Neoteleostei</taxon>
        <taxon>Acanthomorphata</taxon>
        <taxon>Eupercaria</taxon>
        <taxon>Tetraodontiformes</taxon>
        <taxon>Tetradontoidea</taxon>
        <taxon>Tetraodontidae</taxon>
        <taxon>Tetraodon</taxon>
    </lineage>
</organism>
<dbReference type="OrthoDB" id="6252479at2759"/>
<evidence type="ECO:0000256" key="10">
    <source>
        <dbReference type="ARBA" id="ARBA00023136"/>
    </source>
</evidence>
<dbReference type="GO" id="GO:0005509">
    <property type="term" value="F:calcium ion binding"/>
    <property type="evidence" value="ECO:0007669"/>
    <property type="project" value="UniProtKB-UniRule"/>
</dbReference>
<dbReference type="FunFam" id="2.60.40.60:FF:000129">
    <property type="entry name" value="protocadherin alpha-C2 isoform X1"/>
    <property type="match status" value="1"/>
</dbReference>
<dbReference type="InterPro" id="IPR020894">
    <property type="entry name" value="Cadherin_CS"/>
</dbReference>
<keyword evidence="8" id="KW-0130">Cell adhesion</keyword>
<evidence type="ECO:0000256" key="4">
    <source>
        <dbReference type="ARBA" id="ARBA00022692"/>
    </source>
</evidence>
<dbReference type="SUPFAM" id="SSF49313">
    <property type="entry name" value="Cadherin-like"/>
    <property type="match status" value="7"/>
</dbReference>
<keyword evidence="3" id="KW-1003">Cell membrane</keyword>
<sequence>AAQTSFSVSEEVDKGTVVGNLAKHLNVNIRDLHARNLNIVSGYSKKYFEANSKTGDLVVNERIDREELCPNTVKCTLNLEAILSDPVVLHRIEVVISDLNDNAPVFLEKSYSLNISEWSPTGERFLLPLAVDADTGSNSVTTYRLNSNEYFSLDVQSGDDQSASAELVLLRSLDREKQAVLKLTLTALDGGKPPKTGSLSIDVNVLDANDNTPTFSKSLYKARVNENAPAGSPVIQLSATDLDEGDNGRVVYSFVKRGNFNPADVFVIDAESGEVTVKAALDYETQSAFEVHVQARDKGFSPRSANSKLLVEVVDVNDNAPEIAVTSLVNPVKEDAEIGSAVALVTVTDKDSGKNGKTRTEIVGSVPFKLLSNYKNYYSLVVDGPLDREKCSSYSITITAADEGSPPLSSTILVIVHVADVNDNAPAFSSPEVNIYVKENSPVGALIHTITATDPDKEENAIVTYSVMHGSRITQQKTWLISINSETGDIVSLQSFDYEELKTFQFQVQATDSGVPPLSSTTVIQIHISDVNDNAPLFKEPVVNVHVKENSPVGITILTITTADLDREENAKVTYSLIDGLFNSISVRSAVNINSDTGDITILQSFDYEEVKTFQFQVQATDSGVPPLSSNVSVNVFILDENDNNPAILAPYSEHGSVNSESIPYSAEAGYFVAKIRAVDSDSGYNALLSYHLSEPKGNNLFRMGTSTGEIRTKRRMSDNDLKSHPLV</sequence>
<feature type="region of interest" description="Disordered" evidence="13">
    <location>
        <begin position="709"/>
        <end position="728"/>
    </location>
</feature>
<evidence type="ECO:0000256" key="2">
    <source>
        <dbReference type="ARBA" id="ARBA00004251"/>
    </source>
</evidence>
<dbReference type="EMBL" id="CAAE01013750">
    <property type="protein sequence ID" value="CAF95301.1"/>
    <property type="molecule type" value="Genomic_DNA"/>
</dbReference>
<evidence type="ECO:0000313" key="15">
    <source>
        <dbReference type="EMBL" id="CAF95301.1"/>
    </source>
</evidence>
<keyword evidence="11" id="KW-0325">Glycoprotein</keyword>
<dbReference type="GO" id="GO:0005886">
    <property type="term" value="C:plasma membrane"/>
    <property type="evidence" value="ECO:0007669"/>
    <property type="project" value="UniProtKB-SubCell"/>
</dbReference>
<evidence type="ECO:0000256" key="7">
    <source>
        <dbReference type="ARBA" id="ARBA00022837"/>
    </source>
</evidence>
<dbReference type="Pfam" id="PF08266">
    <property type="entry name" value="Cadherin_2"/>
    <property type="match status" value="1"/>
</dbReference>
<feature type="compositionally biased region" description="Basic and acidic residues" evidence="13">
    <location>
        <begin position="716"/>
        <end position="728"/>
    </location>
</feature>
<dbReference type="InterPro" id="IPR013164">
    <property type="entry name" value="Cadherin_N"/>
</dbReference>
<keyword evidence="6" id="KW-0677">Repeat</keyword>
<comment type="function">
    <text evidence="1">Potential calcium-dependent cell-adhesion protein. May be involved in the establishment and maintenance of specific neuronal connections in the brain.</text>
</comment>
<keyword evidence="7 12" id="KW-0106">Calcium</keyword>
<comment type="subcellular location">
    <subcellularLocation>
        <location evidence="2">Cell membrane</location>
        <topology evidence="2">Single-pass type I membrane protein</topology>
    </subcellularLocation>
</comment>
<accession>Q4SVN1</accession>
<evidence type="ECO:0000259" key="14">
    <source>
        <dbReference type="PROSITE" id="PS50268"/>
    </source>
</evidence>
<evidence type="ECO:0000256" key="3">
    <source>
        <dbReference type="ARBA" id="ARBA00022475"/>
    </source>
</evidence>
<dbReference type="Gene3D" id="2.60.40.60">
    <property type="entry name" value="Cadherins"/>
    <property type="match status" value="7"/>
</dbReference>
<evidence type="ECO:0000256" key="5">
    <source>
        <dbReference type="ARBA" id="ARBA00022729"/>
    </source>
</evidence>
<feature type="non-terminal residue" evidence="15">
    <location>
        <position position="728"/>
    </location>
</feature>
<gene>
    <name evidence="15" type="ORF">GSTENG00011902001</name>
</gene>
<evidence type="ECO:0000256" key="12">
    <source>
        <dbReference type="PROSITE-ProRule" id="PRU00043"/>
    </source>
</evidence>
<protein>
    <submittedName>
        <fullName evidence="15">(spotted green pufferfish) hypothetical protein</fullName>
    </submittedName>
</protein>
<dbReference type="FunFam" id="2.60.40.60:FF:000004">
    <property type="entry name" value="Protocadherin 1 gamma 2"/>
    <property type="match status" value="1"/>
</dbReference>
<dbReference type="FunFam" id="2.60.40.60:FF:000001">
    <property type="entry name" value="Protocadherin alpha 2"/>
    <property type="match status" value="2"/>
</dbReference>
<feature type="domain" description="Cadherin" evidence="14">
    <location>
        <begin position="107"/>
        <end position="215"/>
    </location>
</feature>
<dbReference type="InterPro" id="IPR050174">
    <property type="entry name" value="Protocadherin/Cadherin-CA"/>
</dbReference>
<evidence type="ECO:0000256" key="13">
    <source>
        <dbReference type="SAM" id="MobiDB-lite"/>
    </source>
</evidence>
<dbReference type="CDD" id="cd11304">
    <property type="entry name" value="Cadherin_repeat"/>
    <property type="match status" value="7"/>
</dbReference>
<dbReference type="PRINTS" id="PR00205">
    <property type="entry name" value="CADHERIN"/>
</dbReference>
<dbReference type="GO" id="GO:0009653">
    <property type="term" value="P:anatomical structure morphogenesis"/>
    <property type="evidence" value="ECO:0007669"/>
    <property type="project" value="UniProtKB-ARBA"/>
</dbReference>
<dbReference type="PROSITE" id="PS50268">
    <property type="entry name" value="CADHERIN_2"/>
    <property type="match status" value="6"/>
</dbReference>
<feature type="domain" description="Cadherin" evidence="14">
    <location>
        <begin position="6"/>
        <end position="106"/>
    </location>
</feature>
<name>Q4SVN1_TETNG</name>
<dbReference type="KEGG" id="tng:GSTEN00011902G001"/>
<dbReference type="InterPro" id="IPR002126">
    <property type="entry name" value="Cadherin-like_dom"/>
</dbReference>
<dbReference type="PANTHER" id="PTHR24028">
    <property type="entry name" value="CADHERIN-87A"/>
    <property type="match status" value="1"/>
</dbReference>
<dbReference type="Pfam" id="PF00028">
    <property type="entry name" value="Cadherin"/>
    <property type="match status" value="5"/>
</dbReference>
<dbReference type="AlphaFoldDB" id="Q4SVN1"/>
<evidence type="ECO:0000256" key="1">
    <source>
        <dbReference type="ARBA" id="ARBA00003436"/>
    </source>
</evidence>
<comment type="caution">
    <text evidence="15">The sequence shown here is derived from an EMBL/GenBank/DDBJ whole genome shotgun (WGS) entry which is preliminary data.</text>
</comment>
<keyword evidence="5" id="KW-0732">Signal</keyword>
<dbReference type="GO" id="GO:0007156">
    <property type="term" value="P:homophilic cell adhesion via plasma membrane adhesion molecules"/>
    <property type="evidence" value="ECO:0007669"/>
    <property type="project" value="InterPro"/>
</dbReference>
<feature type="domain" description="Cadherin" evidence="14">
    <location>
        <begin position="429"/>
        <end position="538"/>
    </location>
</feature>
<reference evidence="15" key="1">
    <citation type="journal article" date="2004" name="Nature">
        <title>Genome duplication in the teleost fish Tetraodon nigroviridis reveals the early vertebrate proto-karyotype.</title>
        <authorList>
            <person name="Jaillon O."/>
            <person name="Aury J.-M."/>
            <person name="Brunet F."/>
            <person name="Petit J.-L."/>
            <person name="Stange-Thomann N."/>
            <person name="Mauceli E."/>
            <person name="Bouneau L."/>
            <person name="Fischer C."/>
            <person name="Ozouf-Costaz C."/>
            <person name="Bernot A."/>
            <person name="Nicaud S."/>
            <person name="Jaffe D."/>
            <person name="Fisher S."/>
            <person name="Lutfalla G."/>
            <person name="Dossat C."/>
            <person name="Segurens B."/>
            <person name="Dasilva C."/>
            <person name="Salanoubat M."/>
            <person name="Levy M."/>
            <person name="Boudet N."/>
            <person name="Castellano S."/>
            <person name="Anthouard V."/>
            <person name="Jubin C."/>
            <person name="Castelli V."/>
            <person name="Katinka M."/>
            <person name="Vacherie B."/>
            <person name="Biemont C."/>
            <person name="Skalli Z."/>
            <person name="Cattolico L."/>
            <person name="Poulain J."/>
            <person name="De Berardinis V."/>
            <person name="Cruaud C."/>
            <person name="Duprat S."/>
            <person name="Brottier P."/>
            <person name="Coutanceau J.-P."/>
            <person name="Gouzy J."/>
            <person name="Parra G."/>
            <person name="Lardier G."/>
            <person name="Chapple C."/>
            <person name="McKernan K.J."/>
            <person name="McEwan P."/>
            <person name="Bosak S."/>
            <person name="Kellis M."/>
            <person name="Volff J.-N."/>
            <person name="Guigo R."/>
            <person name="Zody M.C."/>
            <person name="Mesirov J."/>
            <person name="Lindblad-Toh K."/>
            <person name="Birren B."/>
            <person name="Nusbaum C."/>
            <person name="Kahn D."/>
            <person name="Robinson-Rechavi M."/>
            <person name="Laudet V."/>
            <person name="Schachter V."/>
            <person name="Quetier F."/>
            <person name="Saurin W."/>
            <person name="Scarpelli C."/>
            <person name="Wincker P."/>
            <person name="Lander E.S."/>
            <person name="Weissenbach J."/>
            <person name="Roest Crollius H."/>
        </authorList>
    </citation>
    <scope>NUCLEOTIDE SEQUENCE [LARGE SCALE GENOMIC DNA]</scope>
</reference>
<dbReference type="FunFam" id="2.60.40.60:FF:000006">
    <property type="entry name" value="Protocadherin alpha 2"/>
    <property type="match status" value="1"/>
</dbReference>
<evidence type="ECO:0000256" key="6">
    <source>
        <dbReference type="ARBA" id="ARBA00022737"/>
    </source>
</evidence>
<feature type="domain" description="Cadherin" evidence="14">
    <location>
        <begin position="539"/>
        <end position="648"/>
    </location>
</feature>
<dbReference type="SMART" id="SM00112">
    <property type="entry name" value="CA"/>
    <property type="match status" value="6"/>
</dbReference>
<dbReference type="PROSITE" id="PS00232">
    <property type="entry name" value="CADHERIN_1"/>
    <property type="match status" value="4"/>
</dbReference>
<dbReference type="InterPro" id="IPR015919">
    <property type="entry name" value="Cadherin-like_sf"/>
</dbReference>
<feature type="domain" description="Cadherin" evidence="14">
    <location>
        <begin position="332"/>
        <end position="428"/>
    </location>
</feature>
<keyword evidence="9" id="KW-1133">Transmembrane helix</keyword>
<dbReference type="PANTHER" id="PTHR24028:SF287">
    <property type="entry name" value="CADHERIN-RELATED NEURONAL RECEPTOR VARIABLE 1-RELATED"/>
    <property type="match status" value="1"/>
</dbReference>
<reference evidence="15" key="2">
    <citation type="submission" date="2004-02" db="EMBL/GenBank/DDBJ databases">
        <authorList>
            <consortium name="Genoscope"/>
            <consortium name="Whitehead Institute Centre for Genome Research"/>
        </authorList>
    </citation>
    <scope>NUCLEOTIDE SEQUENCE</scope>
</reference>
<evidence type="ECO:0000256" key="8">
    <source>
        <dbReference type="ARBA" id="ARBA00022889"/>
    </source>
</evidence>
<feature type="domain" description="Cadherin" evidence="14">
    <location>
        <begin position="216"/>
        <end position="323"/>
    </location>
</feature>
<keyword evidence="10" id="KW-0472">Membrane</keyword>
<evidence type="ECO:0000256" key="11">
    <source>
        <dbReference type="ARBA" id="ARBA00023180"/>
    </source>
</evidence>
<keyword evidence="4" id="KW-0812">Transmembrane</keyword>